<dbReference type="Proteomes" id="UP000007174">
    <property type="component" value="Unassembled WGS sequence"/>
</dbReference>
<sequence>MSKKREQQEVEHSTLLFNSLPLGTFVCPASLLKHSSTRRVSTEHGRLQPQQFRVGFETESAEGHQGFASEALSPIFLADPVAELPGTVQHIVAADDAYVADVGSVFYSANGKVVARVFGAHCETDLGMLKQIRRWEGVPHVSCYLEVVCKSCHVRGVSECGRPDKEPLRDYHGTTGGAIAGRDSLCCG</sequence>
<accession>H1VAM9</accession>
<gene>
    <name evidence="1" type="ORF">CH063_08656</name>
</gene>
<dbReference type="HOGENOM" id="CLU_1440961_0_0_1"/>
<evidence type="ECO:0000313" key="1">
    <source>
        <dbReference type="EMBL" id="CCF37282.1"/>
    </source>
</evidence>
<dbReference type="EMBL" id="CACQ02002394">
    <property type="protein sequence ID" value="CCF37282.1"/>
    <property type="molecule type" value="Genomic_DNA"/>
</dbReference>
<reference evidence="2" key="1">
    <citation type="journal article" date="2012" name="Nat. Genet.">
        <title>Lifestyle transitions in plant pathogenic Colletotrichum fungi deciphered by genome and transcriptome analyses.</title>
        <authorList>
            <person name="O'Connell R.J."/>
            <person name="Thon M.R."/>
            <person name="Hacquard S."/>
            <person name="Amyotte S.G."/>
            <person name="Kleemann J."/>
            <person name="Torres M.F."/>
            <person name="Damm U."/>
            <person name="Buiate E.A."/>
            <person name="Epstein L."/>
            <person name="Alkan N."/>
            <person name="Altmueller J."/>
            <person name="Alvarado-Balderrama L."/>
            <person name="Bauser C.A."/>
            <person name="Becker C."/>
            <person name="Birren B.W."/>
            <person name="Chen Z."/>
            <person name="Choi J."/>
            <person name="Crouch J.A."/>
            <person name="Duvick J.P."/>
            <person name="Farman M.A."/>
            <person name="Gan P."/>
            <person name="Heiman D."/>
            <person name="Henrissat B."/>
            <person name="Howard R.J."/>
            <person name="Kabbage M."/>
            <person name="Koch C."/>
            <person name="Kracher B."/>
            <person name="Kubo Y."/>
            <person name="Law A.D."/>
            <person name="Lebrun M.-H."/>
            <person name="Lee Y.-H."/>
            <person name="Miyara I."/>
            <person name="Moore N."/>
            <person name="Neumann U."/>
            <person name="Nordstroem K."/>
            <person name="Panaccione D.G."/>
            <person name="Panstruga R."/>
            <person name="Place M."/>
            <person name="Proctor R.H."/>
            <person name="Prusky D."/>
            <person name="Rech G."/>
            <person name="Reinhardt R."/>
            <person name="Rollins J.A."/>
            <person name="Rounsley S."/>
            <person name="Schardl C.L."/>
            <person name="Schwartz D.C."/>
            <person name="Shenoy N."/>
            <person name="Shirasu K."/>
            <person name="Sikhakolli U.R."/>
            <person name="Stueber K."/>
            <person name="Sukno S.A."/>
            <person name="Sweigard J.A."/>
            <person name="Takano Y."/>
            <person name="Takahara H."/>
            <person name="Trail F."/>
            <person name="van der Does H.C."/>
            <person name="Voll L.M."/>
            <person name="Will I."/>
            <person name="Young S."/>
            <person name="Zeng Q."/>
            <person name="Zhang J."/>
            <person name="Zhou S."/>
            <person name="Dickman M.B."/>
            <person name="Schulze-Lefert P."/>
            <person name="Ver Loren van Themaat E."/>
            <person name="Ma L.-J."/>
            <person name="Vaillancourt L.J."/>
        </authorList>
    </citation>
    <scope>NUCLEOTIDE SEQUENCE [LARGE SCALE GENOMIC DNA]</scope>
    <source>
        <strain evidence="2">IMI 349063</strain>
    </source>
</reference>
<name>H1VAM9_COLHI</name>
<dbReference type="AlphaFoldDB" id="H1VAM9"/>
<protein>
    <submittedName>
        <fullName evidence="1">Uncharacterized protein</fullName>
    </submittedName>
</protein>
<organism evidence="1 2">
    <name type="scientific">Colletotrichum higginsianum (strain IMI 349063)</name>
    <name type="common">Crucifer anthracnose fungus</name>
    <dbReference type="NCBI Taxonomy" id="759273"/>
    <lineage>
        <taxon>Eukaryota</taxon>
        <taxon>Fungi</taxon>
        <taxon>Dikarya</taxon>
        <taxon>Ascomycota</taxon>
        <taxon>Pezizomycotina</taxon>
        <taxon>Sordariomycetes</taxon>
        <taxon>Hypocreomycetidae</taxon>
        <taxon>Glomerellales</taxon>
        <taxon>Glomerellaceae</taxon>
        <taxon>Colletotrichum</taxon>
        <taxon>Colletotrichum destructivum species complex</taxon>
    </lineage>
</organism>
<evidence type="ECO:0000313" key="2">
    <source>
        <dbReference type="Proteomes" id="UP000007174"/>
    </source>
</evidence>
<proteinExistence type="predicted"/>